<dbReference type="Gene3D" id="3.40.50.300">
    <property type="entry name" value="P-loop containing nucleotide triphosphate hydrolases"/>
    <property type="match status" value="1"/>
</dbReference>
<dbReference type="GO" id="GO:0005886">
    <property type="term" value="C:plasma membrane"/>
    <property type="evidence" value="ECO:0007669"/>
    <property type="project" value="UniProtKB-SubCell"/>
</dbReference>
<evidence type="ECO:0000313" key="8">
    <source>
        <dbReference type="Proteomes" id="UP000186336"/>
    </source>
</evidence>
<evidence type="ECO:0000256" key="3">
    <source>
        <dbReference type="ARBA" id="ARBA00022475"/>
    </source>
</evidence>
<dbReference type="InterPro" id="IPR003439">
    <property type="entry name" value="ABC_transporter-like_ATP-bd"/>
</dbReference>
<comment type="subcellular location">
    <subcellularLocation>
        <location evidence="1">Cell membrane</location>
        <topology evidence="1">Peripheral membrane protein</topology>
    </subcellularLocation>
</comment>
<dbReference type="PANTHER" id="PTHR42771">
    <property type="entry name" value="IRON(3+)-HYDROXAMATE IMPORT ATP-BINDING PROTEIN FHUC"/>
    <property type="match status" value="1"/>
</dbReference>
<dbReference type="InterPro" id="IPR027417">
    <property type="entry name" value="P-loop_NTPase"/>
</dbReference>
<evidence type="ECO:0000256" key="2">
    <source>
        <dbReference type="ARBA" id="ARBA00022448"/>
    </source>
</evidence>
<dbReference type="GO" id="GO:0016887">
    <property type="term" value="F:ATP hydrolysis activity"/>
    <property type="evidence" value="ECO:0007669"/>
    <property type="project" value="InterPro"/>
</dbReference>
<evidence type="ECO:0000259" key="6">
    <source>
        <dbReference type="Pfam" id="PF00005"/>
    </source>
</evidence>
<dbReference type="PANTHER" id="PTHR42771:SF3">
    <property type="entry name" value="PETROBACTIN IMPORT ATP-BINDING PROTEIN YCLP"/>
    <property type="match status" value="1"/>
</dbReference>
<accession>A0A1P8MV53</accession>
<protein>
    <recommendedName>
        <fullName evidence="6">ABC transporter domain-containing protein</fullName>
    </recommendedName>
</protein>
<dbReference type="AlphaFoldDB" id="A0A1P8MV53"/>
<evidence type="ECO:0000256" key="4">
    <source>
        <dbReference type="ARBA" id="ARBA00023065"/>
    </source>
</evidence>
<dbReference type="EMBL" id="CP019312">
    <property type="protein sequence ID" value="APX11934.1"/>
    <property type="molecule type" value="Genomic_DNA"/>
</dbReference>
<dbReference type="Proteomes" id="UP000186336">
    <property type="component" value="Chromosome"/>
</dbReference>
<dbReference type="KEGG" id="tom:BWR18_09785"/>
<dbReference type="RefSeq" id="WP_076627837.1">
    <property type="nucleotide sequence ID" value="NZ_CP019312.1"/>
</dbReference>
<dbReference type="InterPro" id="IPR051535">
    <property type="entry name" value="Siderophore_ABC-ATPase"/>
</dbReference>
<dbReference type="GO" id="GO:0005524">
    <property type="term" value="F:ATP binding"/>
    <property type="evidence" value="ECO:0007669"/>
    <property type="project" value="InterPro"/>
</dbReference>
<evidence type="ECO:0000256" key="1">
    <source>
        <dbReference type="ARBA" id="ARBA00004202"/>
    </source>
</evidence>
<keyword evidence="3" id="KW-1003">Cell membrane</keyword>
<dbReference type="Pfam" id="PF00005">
    <property type="entry name" value="ABC_tran"/>
    <property type="match status" value="1"/>
</dbReference>
<evidence type="ECO:0000313" key="7">
    <source>
        <dbReference type="EMBL" id="APX11934.1"/>
    </source>
</evidence>
<sequence length="104" mass="11052">MISIRNVVHDIAGRPILCDVSLDLPKHGISTLIQPNGAGTSPLLSLVARLLPLQQGRITVDAHDLTTCDTAVLARILAICRRSGYSAPAKRGGPCCLWAVSALW</sequence>
<dbReference type="SUPFAM" id="SSF52540">
    <property type="entry name" value="P-loop containing nucleoside triphosphate hydrolases"/>
    <property type="match status" value="1"/>
</dbReference>
<keyword evidence="2" id="KW-0813">Transport</keyword>
<keyword evidence="8" id="KW-1185">Reference proteome</keyword>
<organism evidence="7 8">
    <name type="scientific">Tateyamaria omphalii</name>
    <dbReference type="NCBI Taxonomy" id="299262"/>
    <lineage>
        <taxon>Bacteria</taxon>
        <taxon>Pseudomonadati</taxon>
        <taxon>Pseudomonadota</taxon>
        <taxon>Alphaproteobacteria</taxon>
        <taxon>Rhodobacterales</taxon>
        <taxon>Roseobacteraceae</taxon>
        <taxon>Tateyamaria</taxon>
    </lineage>
</organism>
<proteinExistence type="predicted"/>
<dbReference type="GO" id="GO:0006811">
    <property type="term" value="P:monoatomic ion transport"/>
    <property type="evidence" value="ECO:0007669"/>
    <property type="project" value="UniProtKB-KW"/>
</dbReference>
<keyword evidence="4" id="KW-0406">Ion transport</keyword>
<gene>
    <name evidence="7" type="ORF">BWR18_09785</name>
</gene>
<keyword evidence="5" id="KW-0472">Membrane</keyword>
<name>A0A1P8MV53_9RHOB</name>
<dbReference type="STRING" id="299262.BWR18_09785"/>
<reference evidence="7 8" key="1">
    <citation type="submission" date="2017-01" db="EMBL/GenBank/DDBJ databases">
        <title>Complete genome of Tateyamaria omphalii DOK1-4 isolated from seawater in Dokdo.</title>
        <authorList>
            <person name="Kim J.H."/>
            <person name="Chi W.-J."/>
        </authorList>
    </citation>
    <scope>NUCLEOTIDE SEQUENCE [LARGE SCALE GENOMIC DNA]</scope>
    <source>
        <strain evidence="7 8">DOK1-4</strain>
    </source>
</reference>
<feature type="domain" description="ABC transporter" evidence="6">
    <location>
        <begin position="19"/>
        <end position="70"/>
    </location>
</feature>
<evidence type="ECO:0000256" key="5">
    <source>
        <dbReference type="ARBA" id="ARBA00023136"/>
    </source>
</evidence>